<dbReference type="OrthoDB" id="10039566at2759"/>
<protein>
    <recommendedName>
        <fullName evidence="5">Pre-rRNA processing protein</fullName>
    </recommendedName>
</protein>
<dbReference type="EMBL" id="JAEPRA010000009">
    <property type="protein sequence ID" value="KAG2180332.1"/>
    <property type="molecule type" value="Genomic_DNA"/>
</dbReference>
<gene>
    <name evidence="3" type="ORF">INT44_003334</name>
</gene>
<feature type="region of interest" description="Disordered" evidence="1">
    <location>
        <begin position="1559"/>
        <end position="1594"/>
    </location>
</feature>
<proteinExistence type="predicted"/>
<evidence type="ECO:0008006" key="5">
    <source>
        <dbReference type="Google" id="ProtNLM"/>
    </source>
</evidence>
<accession>A0A8H7PU28</accession>
<comment type="caution">
    <text evidence="3">The sequence shown here is derived from an EMBL/GenBank/DDBJ whole genome shotgun (WGS) entry which is preliminary data.</text>
</comment>
<dbReference type="Pfam" id="PF12505">
    <property type="entry name" value="DUF3712"/>
    <property type="match status" value="4"/>
</dbReference>
<evidence type="ECO:0000313" key="3">
    <source>
        <dbReference type="EMBL" id="KAG2180332.1"/>
    </source>
</evidence>
<dbReference type="PANTHER" id="PTHR35895:SF1">
    <property type="entry name" value="LIPID-BINDING SERUM GLYCOPROTEIN C-TERMINAL DOMAIN-CONTAINING PROTEIN"/>
    <property type="match status" value="1"/>
</dbReference>
<dbReference type="InterPro" id="IPR022185">
    <property type="entry name" value="DUF3712"/>
</dbReference>
<keyword evidence="2" id="KW-0812">Transmembrane</keyword>
<organism evidence="3 4">
    <name type="scientific">Umbelopsis vinacea</name>
    <dbReference type="NCBI Taxonomy" id="44442"/>
    <lineage>
        <taxon>Eukaryota</taxon>
        <taxon>Fungi</taxon>
        <taxon>Fungi incertae sedis</taxon>
        <taxon>Mucoromycota</taxon>
        <taxon>Mucoromycotina</taxon>
        <taxon>Umbelopsidomycetes</taxon>
        <taxon>Umbelopsidales</taxon>
        <taxon>Umbelopsidaceae</taxon>
        <taxon>Umbelopsis</taxon>
    </lineage>
</organism>
<evidence type="ECO:0000256" key="2">
    <source>
        <dbReference type="SAM" id="Phobius"/>
    </source>
</evidence>
<dbReference type="GO" id="GO:0000329">
    <property type="term" value="C:fungal-type vacuole membrane"/>
    <property type="evidence" value="ECO:0007669"/>
    <property type="project" value="InterPro"/>
</dbReference>
<keyword evidence="4" id="KW-1185">Reference proteome</keyword>
<reference evidence="3" key="1">
    <citation type="submission" date="2020-12" db="EMBL/GenBank/DDBJ databases">
        <title>Metabolic potential, ecology and presence of endohyphal bacteria is reflected in genomic diversity of Mucoromycotina.</title>
        <authorList>
            <person name="Muszewska A."/>
            <person name="Okrasinska A."/>
            <person name="Steczkiewicz K."/>
            <person name="Drgas O."/>
            <person name="Orlowska M."/>
            <person name="Perlinska-Lenart U."/>
            <person name="Aleksandrzak-Piekarczyk T."/>
            <person name="Szatraj K."/>
            <person name="Zielenkiewicz U."/>
            <person name="Pilsyk S."/>
            <person name="Malc E."/>
            <person name="Mieczkowski P."/>
            <person name="Kruszewska J.S."/>
            <person name="Biernat P."/>
            <person name="Pawlowska J."/>
        </authorList>
    </citation>
    <scope>NUCLEOTIDE SEQUENCE</scope>
    <source>
        <strain evidence="3">WA0000051536</strain>
    </source>
</reference>
<dbReference type="PANTHER" id="PTHR35895">
    <property type="entry name" value="CHROMOSOME 16, WHOLE GENOME SHOTGUN SEQUENCE"/>
    <property type="match status" value="1"/>
</dbReference>
<dbReference type="InterPro" id="IPR046368">
    <property type="entry name" value="Tag1"/>
</dbReference>
<feature type="compositionally biased region" description="Low complexity" evidence="1">
    <location>
        <begin position="1559"/>
        <end position="1586"/>
    </location>
</feature>
<feature type="transmembrane region" description="Helical" evidence="2">
    <location>
        <begin position="36"/>
        <end position="60"/>
    </location>
</feature>
<name>A0A8H7PU28_9FUNG</name>
<keyword evidence="2" id="KW-0472">Membrane</keyword>
<keyword evidence="2" id="KW-1133">Transmembrane helix</keyword>
<evidence type="ECO:0000256" key="1">
    <source>
        <dbReference type="SAM" id="MobiDB-lite"/>
    </source>
</evidence>
<sequence length="1594" mass="166520">MADAVSERHIQASEPSVYDEYNEKRPTTKFYRRRKYWYICVPVTIAIVLLVVLLVLFVGFPKIAQSSINGSSINVHSAQITFPGQSGTVSKRDGTDGNSTFVLSMESELTNTGPFSATITFDEISVYFNDSILLGTINLPPTSVSGSKGTLNSNSNFVIANEDDFANFATYMLQTDSFKWTLKGGAHVSALGRTSDVTLNKDVYMSGMNSFPNVTITSFNLPQDDPAGGIHMSLGTVLNNPSPIGVQLGTITLDVGYQGLYLGPVSAQNVTLQSGANNIQLEGRMIPQTQPGDLAKVSQLFSQYIAGIPSNTTAKGVSAAPDGVHPINWLSKGFQSVQLDVTLAPNSQLKLITGVNMGNLDLLFTNSTPYAPLASAPNVTANFQMPFGFSMNITQVTQNITLGTPATGNIANLQSGYVNSVSDQKTGILSFALANSPLVVISGKEQAFNEFNANLTAQQVYNFTINGNASINAQTPIGIVSLTGIPFSANSSLNGLQNLNSTATVINSLDVVGGTTEYLQLAISVGMQNPSSVQITTGDVSFEMLSDETLLGTVLLPNLTLARGPNTVIAQGTFDPKGSVAGQNLLTTFVEGKDNGVGIEGYNGTTPVLSLVDSLKGISLTSVLHGLTSPLIQKASLQVRDDTLTTGYATTIVTMSNPFTAGFTINKVLSAVSYAGMPVGNIDQDLSSNPITISGKTTGNTPGLDIKMNLEPAAIALLLRENAVSAGLDTRPLDALLTLGGFSIAGQQSVAASAETFNGFNITTFVVDALKNLHIDLQLQSTLVIGQYVNDQMAFAQSNVVCSTDDSVAKLIPIVGQPIVQAIINAAELSFSSVVISNPTDSNFQVLMNGQITGTGPFSATISFPTSLIVVWEGRTLGSVNMANIQTQPDVGATFSVPGTFSISDTDAMADFSAYMLNNAQFTWTIHTDNVAVNALGYTFTGLQMQKDVSLTGMQGFKNDVTIQSFNLPANDPSGGIELDLVTIIKNPSNVGVDLSSVGFESFFGSVDIGPLASTNGSANFPPNGQATIPMKGRLTPQSSTEGLTALQTIFANFLGGKTTSLSVKGSSASGPSGQVGWLSKAFQSLTIEDIILPAGPANLTLIPAVSLKQLSLDFTKDAYAPLSSSNDIEAQFQSPFGFPLGVTGMSQQILVNAHGYPVANLDIPYNAATTYPNGTIQTGFSNVPFAVPSAVHEVFNQFVKQLTLTGENTFGLTGTVKATTISAVGPLDLGDIHFDVQTTLQGFNNFGGTVQVTSVSVAGATQHYVQIQLTVVLTNPSPITITVGDITFRTIAFGFDLGPTLLKQVTIAPGANTYAAEFQLTPTADTNQQAVIGKILSGYLMGGTFPLTVQGTTASSPIASLQEALAGVQLATSITGVAPTLITKTQVSNINFALPPNPITATTYVTLNNPLDTSFSLLSIHAKIIYANNGNPLQLAHIDLDFGGAFTVGAKQSVTTPGLPLVFDASPLQLIGLLTSGVDLKVTIAQTSTVLINGAFGGMLAYQQDNVPVIIDPIDPQVLAGIMAALGIKPLGATLNATTTTTTLAATTTTTTLDAATTTTTTTTTTTDAATTTTTDAPTTTTTTAEVSSSSAP</sequence>
<evidence type="ECO:0000313" key="4">
    <source>
        <dbReference type="Proteomes" id="UP000612746"/>
    </source>
</evidence>
<dbReference type="Proteomes" id="UP000612746">
    <property type="component" value="Unassembled WGS sequence"/>
</dbReference>